<evidence type="ECO:0000256" key="3">
    <source>
        <dbReference type="SAM" id="MobiDB-lite"/>
    </source>
</evidence>
<accession>A0AAP0RCU9</accession>
<reference evidence="4 5" key="1">
    <citation type="journal article" date="2024" name="Plant J.">
        <title>Genome sequences and population genomics reveal climatic adaptation and genomic divergence between two closely related sweetgum species.</title>
        <authorList>
            <person name="Xu W.Q."/>
            <person name="Ren C.Q."/>
            <person name="Zhang X.Y."/>
            <person name="Comes H.P."/>
            <person name="Liu X.H."/>
            <person name="Li Y.G."/>
            <person name="Kettle C.J."/>
            <person name="Jalonen R."/>
            <person name="Gaisberger H."/>
            <person name="Ma Y.Z."/>
            <person name="Qiu Y.X."/>
        </authorList>
    </citation>
    <scope>NUCLEOTIDE SEQUENCE [LARGE SCALE GENOMIC DNA]</scope>
    <source>
        <strain evidence="4">Hangzhou</strain>
    </source>
</reference>
<dbReference type="AlphaFoldDB" id="A0AAP0RCU9"/>
<dbReference type="PANTHER" id="PTHR47303">
    <property type="match status" value="1"/>
</dbReference>
<evidence type="ECO:0000256" key="2">
    <source>
        <dbReference type="PROSITE-ProRule" id="PRU00708"/>
    </source>
</evidence>
<protein>
    <submittedName>
        <fullName evidence="4">Uncharacterized protein</fullName>
    </submittedName>
</protein>
<dbReference type="PROSITE" id="PS51375">
    <property type="entry name" value="PPR"/>
    <property type="match status" value="1"/>
</dbReference>
<gene>
    <name evidence="4" type="ORF">L1049_022695</name>
</gene>
<dbReference type="SUPFAM" id="SSF48403">
    <property type="entry name" value="Ankyrin repeat"/>
    <property type="match status" value="1"/>
</dbReference>
<dbReference type="InterPro" id="IPR002110">
    <property type="entry name" value="Ankyrin_rpt"/>
</dbReference>
<sequence length="266" mass="29259">MFFETVTSPRRDKDHEENETTIEPFDQPDQESTVSVGIDNPADPFEHPDQQNTTSTIANPEEPIPIPGLDYEVDLDYYLPLYRAAISGDWERVWKFIKRDPKALTAEISMLSMTALHVAASAGCSKFVTKLVEQMPVEALAMQDMDGLTDLHYAAISGITKAAKPMVEKNHEPPAGPGAAHLIAGISWTGFHDVALHLIQRYPDGNPSEQNGRCVISISRSPHKIVSWTAMIAGYVQNGFFGKGLVVFQEMVASGTQPNAVTHLRS</sequence>
<dbReference type="Proteomes" id="UP001415857">
    <property type="component" value="Unassembled WGS sequence"/>
</dbReference>
<dbReference type="NCBIfam" id="TIGR00756">
    <property type="entry name" value="PPR"/>
    <property type="match status" value="1"/>
</dbReference>
<feature type="repeat" description="PPR" evidence="2">
    <location>
        <begin position="224"/>
        <end position="258"/>
    </location>
</feature>
<dbReference type="Gene3D" id="1.25.40.20">
    <property type="entry name" value="Ankyrin repeat-containing domain"/>
    <property type="match status" value="1"/>
</dbReference>
<evidence type="ECO:0000313" key="5">
    <source>
        <dbReference type="Proteomes" id="UP001415857"/>
    </source>
</evidence>
<keyword evidence="1" id="KW-0677">Repeat</keyword>
<dbReference type="InterPro" id="IPR002885">
    <property type="entry name" value="PPR_rpt"/>
</dbReference>
<proteinExistence type="predicted"/>
<dbReference type="Pfam" id="PF13041">
    <property type="entry name" value="PPR_2"/>
    <property type="match status" value="1"/>
</dbReference>
<dbReference type="InterPro" id="IPR036770">
    <property type="entry name" value="Ankyrin_rpt-contain_sf"/>
</dbReference>
<feature type="compositionally biased region" description="Basic and acidic residues" evidence="3">
    <location>
        <begin position="9"/>
        <end position="18"/>
    </location>
</feature>
<feature type="region of interest" description="Disordered" evidence="3">
    <location>
        <begin position="1"/>
        <end position="63"/>
    </location>
</feature>
<dbReference type="PANTHER" id="PTHR47303:SF1">
    <property type="entry name" value="NF-KAPPA-B INHIBITOR BETA"/>
    <property type="match status" value="1"/>
</dbReference>
<name>A0AAP0RCU9_LIQFO</name>
<organism evidence="4 5">
    <name type="scientific">Liquidambar formosana</name>
    <name type="common">Formosan gum</name>
    <dbReference type="NCBI Taxonomy" id="63359"/>
    <lineage>
        <taxon>Eukaryota</taxon>
        <taxon>Viridiplantae</taxon>
        <taxon>Streptophyta</taxon>
        <taxon>Embryophyta</taxon>
        <taxon>Tracheophyta</taxon>
        <taxon>Spermatophyta</taxon>
        <taxon>Magnoliopsida</taxon>
        <taxon>eudicotyledons</taxon>
        <taxon>Gunneridae</taxon>
        <taxon>Pentapetalae</taxon>
        <taxon>Saxifragales</taxon>
        <taxon>Altingiaceae</taxon>
        <taxon>Liquidambar</taxon>
    </lineage>
</organism>
<dbReference type="EMBL" id="JBBPBK010000011">
    <property type="protein sequence ID" value="KAK9275430.1"/>
    <property type="molecule type" value="Genomic_DNA"/>
</dbReference>
<dbReference type="Pfam" id="PF12796">
    <property type="entry name" value="Ank_2"/>
    <property type="match status" value="1"/>
</dbReference>
<evidence type="ECO:0000313" key="4">
    <source>
        <dbReference type="EMBL" id="KAK9275430.1"/>
    </source>
</evidence>
<comment type="caution">
    <text evidence="4">The sequence shown here is derived from an EMBL/GenBank/DDBJ whole genome shotgun (WGS) entry which is preliminary data.</text>
</comment>
<dbReference type="InterPro" id="IPR011990">
    <property type="entry name" value="TPR-like_helical_dom_sf"/>
</dbReference>
<keyword evidence="5" id="KW-1185">Reference proteome</keyword>
<evidence type="ECO:0000256" key="1">
    <source>
        <dbReference type="ARBA" id="ARBA00022737"/>
    </source>
</evidence>
<dbReference type="Gene3D" id="1.25.40.10">
    <property type="entry name" value="Tetratricopeptide repeat domain"/>
    <property type="match status" value="1"/>
</dbReference>